<dbReference type="GO" id="GO:0032790">
    <property type="term" value="P:ribosome disassembly"/>
    <property type="evidence" value="ECO:0007669"/>
    <property type="project" value="TreeGrafter"/>
</dbReference>
<evidence type="ECO:0000313" key="7">
    <source>
        <dbReference type="Proteomes" id="UP000320244"/>
    </source>
</evidence>
<organism evidence="6 7">
    <name type="scientific">Leekyejoonella antrihumi</name>
    <dbReference type="NCBI Taxonomy" id="1660198"/>
    <lineage>
        <taxon>Bacteria</taxon>
        <taxon>Bacillati</taxon>
        <taxon>Actinomycetota</taxon>
        <taxon>Actinomycetes</taxon>
        <taxon>Micrococcales</taxon>
        <taxon>Dermacoccaceae</taxon>
        <taxon>Leekyejoonella</taxon>
    </lineage>
</organism>
<proteinExistence type="predicted"/>
<dbReference type="InterPro" id="IPR027417">
    <property type="entry name" value="P-loop_NTPase"/>
</dbReference>
<keyword evidence="1" id="KW-0547">Nucleotide-binding</keyword>
<evidence type="ECO:0000256" key="1">
    <source>
        <dbReference type="ARBA" id="ARBA00022741"/>
    </source>
</evidence>
<dbReference type="Proteomes" id="UP000320244">
    <property type="component" value="Unassembled WGS sequence"/>
</dbReference>
<gene>
    <name evidence="6" type="ORF">FGL98_08780</name>
</gene>
<feature type="region of interest" description="Disordered" evidence="4">
    <location>
        <begin position="55"/>
        <end position="84"/>
    </location>
</feature>
<evidence type="ECO:0000259" key="5">
    <source>
        <dbReference type="Pfam" id="PF00009"/>
    </source>
</evidence>
<sequence length="84" mass="9048">MRTLNVGVLAHVDAGKTSLTERLLFATGTLEHLGSVDTGTTRTGSMDLERALTTFTAPPERVGGRPVHRHRAREPQRGRSSSAP</sequence>
<reference evidence="6 7" key="2">
    <citation type="submission" date="2019-08" db="EMBL/GenBank/DDBJ databases">
        <title>Jejuicoccus antrihumi gen. nov., sp. nov., a new member of the family Dermacoccaceae isolated from a cave.</title>
        <authorList>
            <person name="Schumann P."/>
            <person name="Kim I.S."/>
        </authorList>
    </citation>
    <scope>NUCLEOTIDE SEQUENCE [LARGE SCALE GENOMIC DNA]</scope>
    <source>
        <strain evidence="6 7">C5-26</strain>
    </source>
</reference>
<evidence type="ECO:0000256" key="3">
    <source>
        <dbReference type="ARBA" id="ARBA00023134"/>
    </source>
</evidence>
<feature type="domain" description="Tr-type G" evidence="5">
    <location>
        <begin position="2"/>
        <end position="51"/>
    </location>
</feature>
<dbReference type="Gene3D" id="3.40.50.300">
    <property type="entry name" value="P-loop containing nucleotide triphosphate hydrolases"/>
    <property type="match status" value="2"/>
</dbReference>
<dbReference type="SUPFAM" id="SSF52540">
    <property type="entry name" value="P-loop containing nucleoside triphosphate hydrolases"/>
    <property type="match status" value="1"/>
</dbReference>
<keyword evidence="7" id="KW-1185">Reference proteome</keyword>
<evidence type="ECO:0000313" key="6">
    <source>
        <dbReference type="EMBL" id="TWP36839.1"/>
    </source>
</evidence>
<name>A0A563E3F3_9MICO</name>
<evidence type="ECO:0000256" key="4">
    <source>
        <dbReference type="SAM" id="MobiDB-lite"/>
    </source>
</evidence>
<dbReference type="GO" id="GO:0006412">
    <property type="term" value="P:translation"/>
    <property type="evidence" value="ECO:0007669"/>
    <property type="project" value="UniProtKB-KW"/>
</dbReference>
<dbReference type="EMBL" id="VCQV01000009">
    <property type="protein sequence ID" value="TWP36839.1"/>
    <property type="molecule type" value="Genomic_DNA"/>
</dbReference>
<comment type="caution">
    <text evidence="6">The sequence shown here is derived from an EMBL/GenBank/DDBJ whole genome shotgun (WGS) entry which is preliminary data.</text>
</comment>
<keyword evidence="2" id="KW-0648">Protein biosynthesis</keyword>
<dbReference type="GO" id="GO:0003924">
    <property type="term" value="F:GTPase activity"/>
    <property type="evidence" value="ECO:0007669"/>
    <property type="project" value="InterPro"/>
</dbReference>
<dbReference type="PANTHER" id="PTHR43261">
    <property type="entry name" value="TRANSLATION ELONGATION FACTOR G-RELATED"/>
    <property type="match status" value="1"/>
</dbReference>
<reference evidence="6 7" key="1">
    <citation type="submission" date="2019-05" db="EMBL/GenBank/DDBJ databases">
        <authorList>
            <person name="Lee S.D."/>
        </authorList>
    </citation>
    <scope>NUCLEOTIDE SEQUENCE [LARGE SCALE GENOMIC DNA]</scope>
    <source>
        <strain evidence="6 7">C5-26</strain>
    </source>
</reference>
<protein>
    <recommendedName>
        <fullName evidence="5">Tr-type G domain-containing protein</fullName>
    </recommendedName>
</protein>
<dbReference type="Pfam" id="PF00009">
    <property type="entry name" value="GTP_EFTU"/>
    <property type="match status" value="1"/>
</dbReference>
<accession>A0A563E3F3</accession>
<dbReference type="InterPro" id="IPR000795">
    <property type="entry name" value="T_Tr_GTP-bd_dom"/>
</dbReference>
<dbReference type="AlphaFoldDB" id="A0A563E3F3"/>
<dbReference type="PANTHER" id="PTHR43261:SF1">
    <property type="entry name" value="RIBOSOME-RELEASING FACTOR 2, MITOCHONDRIAL"/>
    <property type="match status" value="1"/>
</dbReference>
<dbReference type="GO" id="GO:0005525">
    <property type="term" value="F:GTP binding"/>
    <property type="evidence" value="ECO:0007669"/>
    <property type="project" value="UniProtKB-KW"/>
</dbReference>
<dbReference type="OrthoDB" id="9801472at2"/>
<keyword evidence="3" id="KW-0342">GTP-binding</keyword>
<evidence type="ECO:0000256" key="2">
    <source>
        <dbReference type="ARBA" id="ARBA00022917"/>
    </source>
</evidence>